<dbReference type="EMBL" id="JAVYJV010000006">
    <property type="protein sequence ID" value="KAK4369541.1"/>
    <property type="molecule type" value="Genomic_DNA"/>
</dbReference>
<keyword evidence="5" id="KW-1185">Reference proteome</keyword>
<feature type="compositionally biased region" description="Acidic residues" evidence="2">
    <location>
        <begin position="413"/>
        <end position="422"/>
    </location>
</feature>
<feature type="compositionally biased region" description="Basic and acidic residues" evidence="2">
    <location>
        <begin position="30"/>
        <end position="44"/>
    </location>
</feature>
<protein>
    <recommendedName>
        <fullName evidence="3">C2H2-type domain-containing protein</fullName>
    </recommendedName>
</protein>
<feature type="region of interest" description="Disordered" evidence="2">
    <location>
        <begin position="30"/>
        <end position="60"/>
    </location>
</feature>
<dbReference type="PANTHER" id="PTHR47591:SF13">
    <property type="entry name" value="OS02G0293900 PROTEIN"/>
    <property type="match status" value="1"/>
</dbReference>
<dbReference type="AlphaFoldDB" id="A0AAE1SGZ9"/>
<dbReference type="PROSITE" id="PS50157">
    <property type="entry name" value="ZINC_FINGER_C2H2_2"/>
    <property type="match status" value="2"/>
</dbReference>
<dbReference type="GO" id="GO:0008270">
    <property type="term" value="F:zinc ion binding"/>
    <property type="evidence" value="ECO:0007669"/>
    <property type="project" value="UniProtKB-KW"/>
</dbReference>
<evidence type="ECO:0000256" key="2">
    <source>
        <dbReference type="SAM" id="MobiDB-lite"/>
    </source>
</evidence>
<keyword evidence="1" id="KW-0862">Zinc</keyword>
<reference evidence="4" key="1">
    <citation type="submission" date="2023-12" db="EMBL/GenBank/DDBJ databases">
        <title>Genome assembly of Anisodus tanguticus.</title>
        <authorList>
            <person name="Wang Y.-J."/>
        </authorList>
    </citation>
    <scope>NUCLEOTIDE SEQUENCE</scope>
    <source>
        <strain evidence="4">KB-2021</strain>
        <tissue evidence="4">Leaf</tissue>
    </source>
</reference>
<gene>
    <name evidence="4" type="ORF">RND71_013333</name>
</gene>
<sequence length="435" mass="49186">MTPTTTRSPSPFIFISTSMRYAGVWLTTTRSERERRSREKESERAQSLTGRRRGDDDDETISFSMLDNQEHSGSGTLWINLEIPKEEQVKDDQPIFRLKHEDDGQIQKKINDSNNSTSKICHVCKKRFSSGKALGGHMRIHVQHANKEFISGNKRKTLNQEIDILKKKHKGIYNDEPAITCSVCSKNFPSMKSLFGHMRCHPDRDWRGIQPPPNNSATVDLSKAHIGGWSVTAKRGRSRNKPIIDYYSSEEEQQLHDAVHYLMLLAYGDSLKSSNDYKQGIVMEELDITNTNSLVTKKRTIEGTNNICQMKRSTKRMGRKMMKLKDLDSIQNASNNPVAVFPTPEKYNKLNIANIQNSVEETEEEGTRCSNLLVASTSECKNINTTTSQVSSVIRNSISGARIMDFDLNELPLPEDDDDDEAAGNRGCVSYSSEL</sequence>
<feature type="domain" description="C2H2-type" evidence="3">
    <location>
        <begin position="179"/>
        <end position="206"/>
    </location>
</feature>
<evidence type="ECO:0000313" key="5">
    <source>
        <dbReference type="Proteomes" id="UP001291623"/>
    </source>
</evidence>
<evidence type="ECO:0000259" key="3">
    <source>
        <dbReference type="PROSITE" id="PS50157"/>
    </source>
</evidence>
<dbReference type="SMART" id="SM00355">
    <property type="entry name" value="ZnF_C2H2"/>
    <property type="match status" value="2"/>
</dbReference>
<dbReference type="PROSITE" id="PS00028">
    <property type="entry name" value="ZINC_FINGER_C2H2_1"/>
    <property type="match status" value="2"/>
</dbReference>
<feature type="domain" description="C2H2-type" evidence="3">
    <location>
        <begin position="119"/>
        <end position="146"/>
    </location>
</feature>
<dbReference type="Proteomes" id="UP001291623">
    <property type="component" value="Unassembled WGS sequence"/>
</dbReference>
<comment type="caution">
    <text evidence="4">The sequence shown here is derived from an EMBL/GenBank/DDBJ whole genome shotgun (WGS) entry which is preliminary data.</text>
</comment>
<evidence type="ECO:0000256" key="1">
    <source>
        <dbReference type="PROSITE-ProRule" id="PRU00042"/>
    </source>
</evidence>
<evidence type="ECO:0000313" key="4">
    <source>
        <dbReference type="EMBL" id="KAK4369541.1"/>
    </source>
</evidence>
<organism evidence="4 5">
    <name type="scientific">Anisodus tanguticus</name>
    <dbReference type="NCBI Taxonomy" id="243964"/>
    <lineage>
        <taxon>Eukaryota</taxon>
        <taxon>Viridiplantae</taxon>
        <taxon>Streptophyta</taxon>
        <taxon>Embryophyta</taxon>
        <taxon>Tracheophyta</taxon>
        <taxon>Spermatophyta</taxon>
        <taxon>Magnoliopsida</taxon>
        <taxon>eudicotyledons</taxon>
        <taxon>Gunneridae</taxon>
        <taxon>Pentapetalae</taxon>
        <taxon>asterids</taxon>
        <taxon>lamiids</taxon>
        <taxon>Solanales</taxon>
        <taxon>Solanaceae</taxon>
        <taxon>Solanoideae</taxon>
        <taxon>Hyoscyameae</taxon>
        <taxon>Anisodus</taxon>
    </lineage>
</organism>
<dbReference type="Pfam" id="PF13912">
    <property type="entry name" value="zf-C2H2_6"/>
    <property type="match status" value="2"/>
</dbReference>
<keyword evidence="1" id="KW-0479">Metal-binding</keyword>
<accession>A0AAE1SGZ9</accession>
<keyword evidence="1" id="KW-0863">Zinc-finger</keyword>
<feature type="region of interest" description="Disordered" evidence="2">
    <location>
        <begin position="412"/>
        <end position="435"/>
    </location>
</feature>
<name>A0AAE1SGZ9_9SOLA</name>
<dbReference type="SUPFAM" id="SSF57667">
    <property type="entry name" value="beta-beta-alpha zinc fingers"/>
    <property type="match status" value="1"/>
</dbReference>
<dbReference type="PANTHER" id="PTHR47591">
    <property type="entry name" value="ZINC FINGER PROTEIN ZAT2-RELATED"/>
    <property type="match status" value="1"/>
</dbReference>
<proteinExistence type="predicted"/>
<dbReference type="InterPro" id="IPR036236">
    <property type="entry name" value="Znf_C2H2_sf"/>
</dbReference>
<dbReference type="Gene3D" id="3.30.160.60">
    <property type="entry name" value="Classic Zinc Finger"/>
    <property type="match status" value="1"/>
</dbReference>
<dbReference type="InterPro" id="IPR013087">
    <property type="entry name" value="Znf_C2H2_type"/>
</dbReference>